<evidence type="ECO:0000256" key="1">
    <source>
        <dbReference type="SAM" id="Phobius"/>
    </source>
</evidence>
<gene>
    <name evidence="2" type="ORF">HIM_10755</name>
</gene>
<organism evidence="2 3">
    <name type="scientific">Hirsutella minnesotensis 3608</name>
    <dbReference type="NCBI Taxonomy" id="1043627"/>
    <lineage>
        <taxon>Eukaryota</taxon>
        <taxon>Fungi</taxon>
        <taxon>Dikarya</taxon>
        <taxon>Ascomycota</taxon>
        <taxon>Pezizomycotina</taxon>
        <taxon>Sordariomycetes</taxon>
        <taxon>Hypocreomycetidae</taxon>
        <taxon>Hypocreales</taxon>
        <taxon>Ophiocordycipitaceae</taxon>
        <taxon>Hirsutella</taxon>
    </lineage>
</organism>
<keyword evidence="1" id="KW-1133">Transmembrane helix</keyword>
<feature type="transmembrane region" description="Helical" evidence="1">
    <location>
        <begin position="149"/>
        <end position="171"/>
    </location>
</feature>
<keyword evidence="1" id="KW-0812">Transmembrane</keyword>
<dbReference type="AlphaFoldDB" id="A0A0F7ZJR0"/>
<keyword evidence="1" id="KW-0472">Membrane</keyword>
<dbReference type="Proteomes" id="UP000054481">
    <property type="component" value="Unassembled WGS sequence"/>
</dbReference>
<keyword evidence="3" id="KW-1185">Reference proteome</keyword>
<accession>A0A0F7ZJR0</accession>
<proteinExistence type="predicted"/>
<name>A0A0F7ZJR0_9HYPO</name>
<dbReference type="OrthoDB" id="5233646at2759"/>
<evidence type="ECO:0000313" key="2">
    <source>
        <dbReference type="EMBL" id="KJZ69855.1"/>
    </source>
</evidence>
<evidence type="ECO:0000313" key="3">
    <source>
        <dbReference type="Proteomes" id="UP000054481"/>
    </source>
</evidence>
<sequence length="275" mass="30298">MGIDDRLNRAATYPIPIARRHPELHDAVQGSSCRCCRSHLICWCSQCLGSIGLLEYPFAKGAINYSDPAVPYFALRKSYKDSFVIGRTFLQEAYLITKFDEALYSIHQARFPENPEVDAHLVSIGQPANSPYLPPPSPKKGKELTAAQMVGIAVGAVLLCTVVMAGCCCCCQQHKKLRKGKKRADDGDENDRAYTIATDFPKKPVFRILSKICQKQSQTRKSICEIDGTERTDGSGVFQMPSEAPDCQIYELPAAIAPVELAAGSDRNSLDHDLK</sequence>
<dbReference type="EMBL" id="KQ030672">
    <property type="protein sequence ID" value="KJZ69855.1"/>
    <property type="molecule type" value="Genomic_DNA"/>
</dbReference>
<reference evidence="2 3" key="1">
    <citation type="journal article" date="2014" name="Genome Biol. Evol.">
        <title>Comparative genomics and transcriptomics analyses reveal divergent lifestyle features of nematode endoparasitic fungus Hirsutella minnesotensis.</title>
        <authorList>
            <person name="Lai Y."/>
            <person name="Liu K."/>
            <person name="Zhang X."/>
            <person name="Zhang X."/>
            <person name="Li K."/>
            <person name="Wang N."/>
            <person name="Shu C."/>
            <person name="Wu Y."/>
            <person name="Wang C."/>
            <person name="Bushley K.E."/>
            <person name="Xiang M."/>
            <person name="Liu X."/>
        </authorList>
    </citation>
    <scope>NUCLEOTIDE SEQUENCE [LARGE SCALE GENOMIC DNA]</scope>
    <source>
        <strain evidence="2 3">3608</strain>
    </source>
</reference>
<protein>
    <submittedName>
        <fullName evidence="2">Uncharacterized protein</fullName>
    </submittedName>
</protein>